<evidence type="ECO:0000313" key="2">
    <source>
        <dbReference type="Proteomes" id="UP000823749"/>
    </source>
</evidence>
<comment type="caution">
    <text evidence="1">The sequence shown here is derived from an EMBL/GenBank/DDBJ whole genome shotgun (WGS) entry which is preliminary data.</text>
</comment>
<proteinExistence type="predicted"/>
<reference evidence="1" key="1">
    <citation type="submission" date="2020-08" db="EMBL/GenBank/DDBJ databases">
        <title>Plant Genome Project.</title>
        <authorList>
            <person name="Zhang R.-G."/>
        </authorList>
    </citation>
    <scope>NUCLEOTIDE SEQUENCE</scope>
    <source>
        <strain evidence="1">WSP0</strain>
        <tissue evidence="1">Leaf</tissue>
    </source>
</reference>
<organism evidence="1 2">
    <name type="scientific">Rhododendron griersonianum</name>
    <dbReference type="NCBI Taxonomy" id="479676"/>
    <lineage>
        <taxon>Eukaryota</taxon>
        <taxon>Viridiplantae</taxon>
        <taxon>Streptophyta</taxon>
        <taxon>Embryophyta</taxon>
        <taxon>Tracheophyta</taxon>
        <taxon>Spermatophyta</taxon>
        <taxon>Magnoliopsida</taxon>
        <taxon>eudicotyledons</taxon>
        <taxon>Gunneridae</taxon>
        <taxon>Pentapetalae</taxon>
        <taxon>asterids</taxon>
        <taxon>Ericales</taxon>
        <taxon>Ericaceae</taxon>
        <taxon>Ericoideae</taxon>
        <taxon>Rhodoreae</taxon>
        <taxon>Rhododendron</taxon>
    </lineage>
</organism>
<dbReference type="AlphaFoldDB" id="A0AAV6IB79"/>
<protein>
    <submittedName>
        <fullName evidence="1">Uncharacterized protein</fullName>
    </submittedName>
</protein>
<name>A0AAV6IB79_9ERIC</name>
<sequence>MEHVCDSAEYKLIRVSSLHADLLESSDLEYSSTFMEILTLGKDKSWRSPQHCHLTYREKLLTLMGVSFGGILVETISLVSTSSWRSIGWFAPHQAQQVMEVAFCIHSEII</sequence>
<dbReference type="EMBL" id="JACTNZ010000011">
    <property type="protein sequence ID" value="KAG5524833.1"/>
    <property type="molecule type" value="Genomic_DNA"/>
</dbReference>
<evidence type="ECO:0000313" key="1">
    <source>
        <dbReference type="EMBL" id="KAG5524833.1"/>
    </source>
</evidence>
<keyword evidence="2" id="KW-1185">Reference proteome</keyword>
<gene>
    <name evidence="1" type="ORF">RHGRI_031486</name>
</gene>
<dbReference type="Proteomes" id="UP000823749">
    <property type="component" value="Chromosome 11"/>
</dbReference>
<accession>A0AAV6IB79</accession>